<feature type="compositionally biased region" description="Basic residues" evidence="1">
    <location>
        <begin position="301"/>
        <end position="312"/>
    </location>
</feature>
<dbReference type="GeneID" id="43589634"/>
<gene>
    <name evidence="3" type="ORF">CI109_105064</name>
</gene>
<dbReference type="RefSeq" id="XP_065823675.1">
    <property type="nucleotide sequence ID" value="XM_065967603.1"/>
</dbReference>
<dbReference type="PANTHER" id="PTHR28067">
    <property type="entry name" value="DNA REPLICATION REGULATOR SLD3"/>
    <property type="match status" value="1"/>
</dbReference>
<evidence type="ECO:0000313" key="3">
    <source>
        <dbReference type="EMBL" id="WWD20588.1"/>
    </source>
</evidence>
<organism evidence="3 4">
    <name type="scientific">Kwoniella shandongensis</name>
    <dbReference type="NCBI Taxonomy" id="1734106"/>
    <lineage>
        <taxon>Eukaryota</taxon>
        <taxon>Fungi</taxon>
        <taxon>Dikarya</taxon>
        <taxon>Basidiomycota</taxon>
        <taxon>Agaricomycotina</taxon>
        <taxon>Tremellomycetes</taxon>
        <taxon>Tremellales</taxon>
        <taxon>Cryptococcaceae</taxon>
        <taxon>Kwoniella</taxon>
    </lineage>
</organism>
<accession>A0AAJ8MYN7</accession>
<dbReference type="EMBL" id="CP144059">
    <property type="protein sequence ID" value="WWD20588.1"/>
    <property type="molecule type" value="Genomic_DNA"/>
</dbReference>
<evidence type="ECO:0000256" key="1">
    <source>
        <dbReference type="SAM" id="MobiDB-lite"/>
    </source>
</evidence>
<reference evidence="3" key="2">
    <citation type="submission" date="2024-01" db="EMBL/GenBank/DDBJ databases">
        <title>Comparative genomics of Cryptococcus and Kwoniella reveals pathogenesis evolution and contrasting modes of karyotype evolution via chromosome fusion or intercentromeric recombination.</title>
        <authorList>
            <person name="Coelho M.A."/>
            <person name="David-Palma M."/>
            <person name="Shea T."/>
            <person name="Bowers K."/>
            <person name="McGinley-Smith S."/>
            <person name="Mohammad A.W."/>
            <person name="Gnirke A."/>
            <person name="Yurkov A.M."/>
            <person name="Nowrousian M."/>
            <person name="Sun S."/>
            <person name="Cuomo C.A."/>
            <person name="Heitman J."/>
        </authorList>
    </citation>
    <scope>NUCLEOTIDE SEQUENCE</scope>
    <source>
        <strain evidence="3">CBS 12478</strain>
    </source>
</reference>
<dbReference type="GO" id="GO:0031261">
    <property type="term" value="C:DNA replication preinitiation complex"/>
    <property type="evidence" value="ECO:0007669"/>
    <property type="project" value="TreeGrafter"/>
</dbReference>
<dbReference type="AlphaFoldDB" id="A0AAJ8MYN7"/>
<feature type="compositionally biased region" description="Acidic residues" evidence="1">
    <location>
        <begin position="558"/>
        <end position="572"/>
    </location>
</feature>
<feature type="compositionally biased region" description="Basic and acidic residues" evidence="1">
    <location>
        <begin position="313"/>
        <end position="336"/>
    </location>
</feature>
<dbReference type="Gene3D" id="1.20.58.2130">
    <property type="match status" value="1"/>
</dbReference>
<feature type="region of interest" description="Disordered" evidence="1">
    <location>
        <begin position="166"/>
        <end position="192"/>
    </location>
</feature>
<dbReference type="Proteomes" id="UP000322225">
    <property type="component" value="Chromosome 9"/>
</dbReference>
<feature type="compositionally biased region" description="Basic and acidic residues" evidence="1">
    <location>
        <begin position="422"/>
        <end position="431"/>
    </location>
</feature>
<keyword evidence="4" id="KW-1185">Reference proteome</keyword>
<protein>
    <recommendedName>
        <fullName evidence="2">DNA replication regulator Sld3 C-terminal domain-containing protein</fullName>
    </recommendedName>
</protein>
<reference evidence="3" key="1">
    <citation type="submission" date="2017-08" db="EMBL/GenBank/DDBJ databases">
        <authorList>
            <person name="Cuomo C."/>
            <person name="Billmyre B."/>
            <person name="Heitman J."/>
        </authorList>
    </citation>
    <scope>NUCLEOTIDE SEQUENCE</scope>
    <source>
        <strain evidence="3">CBS 12478</strain>
    </source>
</reference>
<dbReference type="KEGG" id="ksn:43589634"/>
<feature type="compositionally biased region" description="Basic residues" evidence="1">
    <location>
        <begin position="175"/>
        <end position="184"/>
    </location>
</feature>
<evidence type="ECO:0000313" key="4">
    <source>
        <dbReference type="Proteomes" id="UP000322225"/>
    </source>
</evidence>
<feature type="compositionally biased region" description="Basic and acidic residues" evidence="1">
    <location>
        <begin position="438"/>
        <end position="448"/>
    </location>
</feature>
<sequence length="600" mass="65700">MNQLKPLPFSLDLSCPVALPIKPLAGIAWPFPIAGSSTSPGEDLNSFVKRRYYETIYFPIIGESTPAQPSVIEIIKPLLLSLPHIETRHRKVLLPLLSGSGKKNDDVQLVEPELGVIRVALDLRISSRSALDDGVVQAPKRLADELEKRETLIQIILLLMYLSSGPSPPSENDGKKRKRHRHSRRADDDIPAVISPIDDPKTALELLMDRLSVWQAVSELGLDLNLGLGSGGIDEGRKSKSKGKGKEEENVVAAMLKSFWDEVLVPFFLHSQAEACASFHLKVFGQPIPSKLLATIPSTTKKPRKPKLTRARPSRDEIVPAPPSRREKDREAERISNRGGSSSRAVSRAPSDVGSRASPPPRESVGMKRTISRTSDTQSQSQSFRRSRSASMDPIARIDSASSAFGGHTHKKPLMRAPSGKDLFKGREVGLMRRTTSRKAEGLGREDSQGSGRFGLLGRKTSGGKESQSQSHNRRNSMEESQRPSTNANTLILATPSKPRQNMFAPRQSQWHNHPTPIREETPGSLSTPRPRPTFVAETPVAPGRIATNFTYSGMGGIDDDEDMGEESDDPLADLMVMTDDEDEPSGGSGRAMVPETPMK</sequence>
<dbReference type="InterPro" id="IPR042511">
    <property type="entry name" value="Sld3"/>
</dbReference>
<feature type="compositionally biased region" description="Low complexity" evidence="1">
    <location>
        <begin position="337"/>
        <end position="351"/>
    </location>
</feature>
<dbReference type="PANTHER" id="PTHR28067:SF1">
    <property type="entry name" value="DNA REPLICATION REGULATOR SLD3"/>
    <property type="match status" value="1"/>
</dbReference>
<dbReference type="InterPro" id="IPR013948">
    <property type="entry name" value="DNA_replication_reg_Sld3_C"/>
</dbReference>
<feature type="domain" description="DNA replication regulator Sld3 C-terminal" evidence="2">
    <location>
        <begin position="140"/>
        <end position="521"/>
    </location>
</feature>
<dbReference type="Pfam" id="PF08639">
    <property type="entry name" value="Sld3_STD"/>
    <property type="match status" value="1"/>
</dbReference>
<proteinExistence type="predicted"/>
<name>A0AAJ8MYN7_9TREE</name>
<feature type="region of interest" description="Disordered" evidence="1">
    <location>
        <begin position="295"/>
        <end position="488"/>
    </location>
</feature>
<feature type="region of interest" description="Disordered" evidence="1">
    <location>
        <begin position="506"/>
        <end position="531"/>
    </location>
</feature>
<feature type="region of interest" description="Disordered" evidence="1">
    <location>
        <begin position="547"/>
        <end position="600"/>
    </location>
</feature>
<dbReference type="GO" id="GO:0006270">
    <property type="term" value="P:DNA replication initiation"/>
    <property type="evidence" value="ECO:0007669"/>
    <property type="project" value="InterPro"/>
</dbReference>
<evidence type="ECO:0000259" key="2">
    <source>
        <dbReference type="Pfam" id="PF08639"/>
    </source>
</evidence>
<feature type="compositionally biased region" description="Low complexity" evidence="1">
    <location>
        <begin position="372"/>
        <end position="384"/>
    </location>
</feature>